<dbReference type="InterPro" id="IPR006015">
    <property type="entry name" value="Universal_stress_UspA"/>
</dbReference>
<dbReference type="PRINTS" id="PR01438">
    <property type="entry name" value="UNVRSLSTRESS"/>
</dbReference>
<dbReference type="RefSeq" id="WP_390223380.1">
    <property type="nucleotide sequence ID" value="NZ_JBHTAA010000005.1"/>
</dbReference>
<evidence type="ECO:0000313" key="4">
    <source>
        <dbReference type="Proteomes" id="UP001596481"/>
    </source>
</evidence>
<dbReference type="Gene3D" id="3.40.50.620">
    <property type="entry name" value="HUPs"/>
    <property type="match status" value="1"/>
</dbReference>
<dbReference type="AlphaFoldDB" id="A0ABD5ZFB7"/>
<dbReference type="SUPFAM" id="SSF52402">
    <property type="entry name" value="Adenine nucleotide alpha hydrolases-like"/>
    <property type="match status" value="1"/>
</dbReference>
<comment type="caution">
    <text evidence="3">The sequence shown here is derived from an EMBL/GenBank/DDBJ whole genome shotgun (WGS) entry which is preliminary data.</text>
</comment>
<dbReference type="InterPro" id="IPR014729">
    <property type="entry name" value="Rossmann-like_a/b/a_fold"/>
</dbReference>
<proteinExistence type="inferred from homology"/>
<sequence length="141" mass="15115">MYDELLLPADGSPAVEAALPHALGLAELYDATIHVLYVADTDRDSLSVIGGEVYDALEQEGISVVDELVERIEARGIDCIGTVAQGGPREGIIEYVEENDIDAVVMATHGRHGVERLLLGSVTEHVVRTSPVPVLTVRVTE</sequence>
<keyword evidence="4" id="KW-1185">Reference proteome</keyword>
<dbReference type="Proteomes" id="UP001596481">
    <property type="component" value="Unassembled WGS sequence"/>
</dbReference>
<evidence type="ECO:0000313" key="3">
    <source>
        <dbReference type="EMBL" id="MFC7204022.1"/>
    </source>
</evidence>
<dbReference type="PANTHER" id="PTHR46268">
    <property type="entry name" value="STRESS RESPONSE PROTEIN NHAX"/>
    <property type="match status" value="1"/>
</dbReference>
<protein>
    <submittedName>
        <fullName evidence="3">Universal stress protein</fullName>
    </submittedName>
</protein>
<reference evidence="3 4" key="1">
    <citation type="journal article" date="2019" name="Int. J. Syst. Evol. Microbiol.">
        <title>The Global Catalogue of Microorganisms (GCM) 10K type strain sequencing project: providing services to taxonomists for standard genome sequencing and annotation.</title>
        <authorList>
            <consortium name="The Broad Institute Genomics Platform"/>
            <consortium name="The Broad Institute Genome Sequencing Center for Infectious Disease"/>
            <person name="Wu L."/>
            <person name="Ma J."/>
        </authorList>
    </citation>
    <scope>NUCLEOTIDE SEQUENCE [LARGE SCALE GENOMIC DNA]</scope>
    <source>
        <strain evidence="3 4">DSM 29988</strain>
    </source>
</reference>
<feature type="domain" description="UspA" evidence="2">
    <location>
        <begin position="1"/>
        <end position="138"/>
    </location>
</feature>
<dbReference type="CDD" id="cd00293">
    <property type="entry name" value="USP-like"/>
    <property type="match status" value="1"/>
</dbReference>
<name>A0ABD5ZFB7_9EURY</name>
<comment type="similarity">
    <text evidence="1">Belongs to the universal stress protein A family.</text>
</comment>
<gene>
    <name evidence="3" type="ORF">ACFQJC_10885</name>
</gene>
<accession>A0ABD5ZFB7</accession>
<dbReference type="Pfam" id="PF00582">
    <property type="entry name" value="Usp"/>
    <property type="match status" value="1"/>
</dbReference>
<dbReference type="InterPro" id="IPR006016">
    <property type="entry name" value="UspA"/>
</dbReference>
<dbReference type="EMBL" id="JBHTAA010000005">
    <property type="protein sequence ID" value="MFC7204022.1"/>
    <property type="molecule type" value="Genomic_DNA"/>
</dbReference>
<evidence type="ECO:0000259" key="2">
    <source>
        <dbReference type="Pfam" id="PF00582"/>
    </source>
</evidence>
<dbReference type="PANTHER" id="PTHR46268:SF6">
    <property type="entry name" value="UNIVERSAL STRESS PROTEIN UP12"/>
    <property type="match status" value="1"/>
</dbReference>
<organism evidence="3 4">
    <name type="scientific">Haloferax namakaokahaiae</name>
    <dbReference type="NCBI Taxonomy" id="1748331"/>
    <lineage>
        <taxon>Archaea</taxon>
        <taxon>Methanobacteriati</taxon>
        <taxon>Methanobacteriota</taxon>
        <taxon>Stenosarchaea group</taxon>
        <taxon>Halobacteria</taxon>
        <taxon>Halobacteriales</taxon>
        <taxon>Haloferacaceae</taxon>
        <taxon>Haloferax</taxon>
    </lineage>
</organism>
<evidence type="ECO:0000256" key="1">
    <source>
        <dbReference type="ARBA" id="ARBA00008791"/>
    </source>
</evidence>